<dbReference type="EMBL" id="CAJVQB010118126">
    <property type="protein sequence ID" value="CAG8852953.1"/>
    <property type="molecule type" value="Genomic_DNA"/>
</dbReference>
<organism evidence="1 2">
    <name type="scientific">Gigaspora margarita</name>
    <dbReference type="NCBI Taxonomy" id="4874"/>
    <lineage>
        <taxon>Eukaryota</taxon>
        <taxon>Fungi</taxon>
        <taxon>Fungi incertae sedis</taxon>
        <taxon>Mucoromycota</taxon>
        <taxon>Glomeromycotina</taxon>
        <taxon>Glomeromycetes</taxon>
        <taxon>Diversisporales</taxon>
        <taxon>Gigasporaceae</taxon>
        <taxon>Gigaspora</taxon>
    </lineage>
</organism>
<protein>
    <submittedName>
        <fullName evidence="1">29808_t:CDS:1</fullName>
    </submittedName>
</protein>
<evidence type="ECO:0000313" key="2">
    <source>
        <dbReference type="Proteomes" id="UP000789901"/>
    </source>
</evidence>
<feature type="non-terminal residue" evidence="1">
    <location>
        <position position="1"/>
    </location>
</feature>
<accession>A0ABN7XCF3</accession>
<comment type="caution">
    <text evidence="1">The sequence shown here is derived from an EMBL/GenBank/DDBJ whole genome shotgun (WGS) entry which is preliminary data.</text>
</comment>
<name>A0ABN7XCF3_GIGMA</name>
<proteinExistence type="predicted"/>
<sequence>NLAIFKSNNFTTLQKEEFLYFYINRPDNVTEIELWEKLLKWSTILSDSLLPDVSQYTENHFATLKKIIKPFIKYIDFTSVRKHDFYQKIHPYAWKASVDIKYNKNYDLKTR</sequence>
<dbReference type="Proteomes" id="UP000789901">
    <property type="component" value="Unassembled WGS sequence"/>
</dbReference>
<keyword evidence="2" id="KW-1185">Reference proteome</keyword>
<feature type="non-terminal residue" evidence="1">
    <location>
        <position position="111"/>
    </location>
</feature>
<reference evidence="1 2" key="1">
    <citation type="submission" date="2021-06" db="EMBL/GenBank/DDBJ databases">
        <authorList>
            <person name="Kallberg Y."/>
            <person name="Tangrot J."/>
            <person name="Rosling A."/>
        </authorList>
    </citation>
    <scope>NUCLEOTIDE SEQUENCE [LARGE SCALE GENOMIC DNA]</scope>
    <source>
        <strain evidence="1 2">120-4 pot B 10/14</strain>
    </source>
</reference>
<evidence type="ECO:0000313" key="1">
    <source>
        <dbReference type="EMBL" id="CAG8852953.1"/>
    </source>
</evidence>
<gene>
    <name evidence="1" type="ORF">GMARGA_LOCUS41774</name>
</gene>